<dbReference type="PANTHER" id="PTHR42877:SF4">
    <property type="entry name" value="FAD_NAD(P)-BINDING DOMAIN-CONTAINING PROTEIN-RELATED"/>
    <property type="match status" value="1"/>
</dbReference>
<dbReference type="AlphaFoldDB" id="A0A561STX7"/>
<protein>
    <submittedName>
        <fullName evidence="1">Uncharacterized protein</fullName>
    </submittedName>
</protein>
<keyword evidence="2" id="KW-1185">Reference proteome</keyword>
<reference evidence="1 2" key="1">
    <citation type="submission" date="2019-06" db="EMBL/GenBank/DDBJ databases">
        <title>Sequencing the genomes of 1000 actinobacteria strains.</title>
        <authorList>
            <person name="Klenk H.-P."/>
        </authorList>
    </citation>
    <scope>NUCLEOTIDE SEQUENCE [LARGE SCALE GENOMIC DNA]</scope>
    <source>
        <strain evidence="1 2">DSM 45671</strain>
    </source>
</reference>
<dbReference type="OrthoDB" id="312624at2"/>
<accession>A0A561STX7</accession>
<dbReference type="EMBL" id="VIWU01000001">
    <property type="protein sequence ID" value="TWF78302.1"/>
    <property type="molecule type" value="Genomic_DNA"/>
</dbReference>
<dbReference type="PANTHER" id="PTHR42877">
    <property type="entry name" value="L-ORNITHINE N(5)-MONOOXYGENASE-RELATED"/>
    <property type="match status" value="1"/>
</dbReference>
<gene>
    <name evidence="1" type="ORF">FHX44_114225</name>
</gene>
<dbReference type="RefSeq" id="WP_147257342.1">
    <property type="nucleotide sequence ID" value="NZ_VIWU01000001.1"/>
</dbReference>
<sequence length="134" mass="15247">MFGPGGHELSERWRDGASAHLGITVPRFPNLCLLYAEHEPRLRLDRAHAGVQIGYVRQALELLRCGVPTLTVRPEVAARFDAEVQQRLAHSVWTGCRSCYRTASRRTMNNWPGTMREYARRTRRLDGGQYVAQA</sequence>
<dbReference type="InterPro" id="IPR036188">
    <property type="entry name" value="FAD/NAD-bd_sf"/>
</dbReference>
<proteinExistence type="predicted"/>
<name>A0A561STX7_9PSEU</name>
<evidence type="ECO:0000313" key="1">
    <source>
        <dbReference type="EMBL" id="TWF78302.1"/>
    </source>
</evidence>
<dbReference type="Proteomes" id="UP000321261">
    <property type="component" value="Unassembled WGS sequence"/>
</dbReference>
<evidence type="ECO:0000313" key="2">
    <source>
        <dbReference type="Proteomes" id="UP000321261"/>
    </source>
</evidence>
<comment type="caution">
    <text evidence="1">The sequence shown here is derived from an EMBL/GenBank/DDBJ whole genome shotgun (WGS) entry which is preliminary data.</text>
</comment>
<organism evidence="1 2">
    <name type="scientific">Pseudonocardia hierapolitana</name>
    <dbReference type="NCBI Taxonomy" id="1128676"/>
    <lineage>
        <taxon>Bacteria</taxon>
        <taxon>Bacillati</taxon>
        <taxon>Actinomycetota</taxon>
        <taxon>Actinomycetes</taxon>
        <taxon>Pseudonocardiales</taxon>
        <taxon>Pseudonocardiaceae</taxon>
        <taxon>Pseudonocardia</taxon>
    </lineage>
</organism>
<dbReference type="Gene3D" id="3.50.50.60">
    <property type="entry name" value="FAD/NAD(P)-binding domain"/>
    <property type="match status" value="1"/>
</dbReference>
<dbReference type="InterPro" id="IPR051209">
    <property type="entry name" value="FAD-bind_Monooxygenase_sf"/>
</dbReference>